<dbReference type="Proteomes" id="UP001432322">
    <property type="component" value="Unassembled WGS sequence"/>
</dbReference>
<dbReference type="Pfam" id="PF21033">
    <property type="entry name" value="RMD1-3"/>
    <property type="match status" value="1"/>
</dbReference>
<dbReference type="AlphaFoldDB" id="A0AAV5UWS2"/>
<sequence>QAIDMHNVDALLLEDRADEALEQLAKMEKSWEVEWRLAQAMFLQSNSIEDNEKRRLLCREALVLAESSFSSSPLSSDAAKTASIIAGSISESATSSLEQMKIGALFKKYLDATIQLLSEPDMVCLHMRGRFSYKVASLSFVEKTLACKLVGSLPACSYDDALKDLLAADSIESTIENDFILAKTYLGKGDKKNARIYFTRVVERKAETAVHEEMVEESKKRLTKL</sequence>
<dbReference type="GO" id="GO:0005876">
    <property type="term" value="C:spindle microtubule"/>
    <property type="evidence" value="ECO:0007669"/>
    <property type="project" value="TreeGrafter"/>
</dbReference>
<dbReference type="InterPro" id="IPR049039">
    <property type="entry name" value="RMD1-3_a_helical_rpt"/>
</dbReference>
<organism evidence="1 2">
    <name type="scientific">Pristionchus fissidentatus</name>
    <dbReference type="NCBI Taxonomy" id="1538716"/>
    <lineage>
        <taxon>Eukaryota</taxon>
        <taxon>Metazoa</taxon>
        <taxon>Ecdysozoa</taxon>
        <taxon>Nematoda</taxon>
        <taxon>Chromadorea</taxon>
        <taxon>Rhabditida</taxon>
        <taxon>Rhabditina</taxon>
        <taxon>Diplogasteromorpha</taxon>
        <taxon>Diplogasteroidea</taxon>
        <taxon>Neodiplogasteridae</taxon>
        <taxon>Pristionchus</taxon>
    </lineage>
</organism>
<dbReference type="EMBL" id="BTSY01000001">
    <property type="protein sequence ID" value="GMT10673.1"/>
    <property type="molecule type" value="Genomic_DNA"/>
</dbReference>
<evidence type="ECO:0000313" key="1">
    <source>
        <dbReference type="EMBL" id="GMT10673.1"/>
    </source>
</evidence>
<reference evidence="1" key="1">
    <citation type="submission" date="2023-10" db="EMBL/GenBank/DDBJ databases">
        <title>Genome assembly of Pristionchus species.</title>
        <authorList>
            <person name="Yoshida K."/>
            <person name="Sommer R.J."/>
        </authorList>
    </citation>
    <scope>NUCLEOTIDE SEQUENCE</scope>
    <source>
        <strain evidence="1">RS5133</strain>
    </source>
</reference>
<dbReference type="GO" id="GO:0005739">
    <property type="term" value="C:mitochondrion"/>
    <property type="evidence" value="ECO:0007669"/>
    <property type="project" value="TreeGrafter"/>
</dbReference>
<dbReference type="PANTHER" id="PTHR16056">
    <property type="entry name" value="REGULATOR OF MICROTUBULE DYNAMICS PROTEIN"/>
    <property type="match status" value="1"/>
</dbReference>
<proteinExistence type="predicted"/>
<evidence type="ECO:0000313" key="2">
    <source>
        <dbReference type="Proteomes" id="UP001432322"/>
    </source>
</evidence>
<name>A0AAV5UWS2_9BILA</name>
<comment type="caution">
    <text evidence="1">The sequence shown here is derived from an EMBL/GenBank/DDBJ whole genome shotgun (WGS) entry which is preliminary data.</text>
</comment>
<dbReference type="PANTHER" id="PTHR16056:SF36">
    <property type="entry name" value="TETRATRICOPEPTIDE REPEAT PROTEIN"/>
    <property type="match status" value="1"/>
</dbReference>
<dbReference type="GO" id="GO:0008017">
    <property type="term" value="F:microtubule binding"/>
    <property type="evidence" value="ECO:0007669"/>
    <property type="project" value="TreeGrafter"/>
</dbReference>
<keyword evidence="2" id="KW-1185">Reference proteome</keyword>
<accession>A0AAV5UWS2</accession>
<feature type="non-terminal residue" evidence="1">
    <location>
        <position position="1"/>
    </location>
</feature>
<dbReference type="GO" id="GO:0097431">
    <property type="term" value="C:mitotic spindle pole"/>
    <property type="evidence" value="ECO:0007669"/>
    <property type="project" value="TreeGrafter"/>
</dbReference>
<gene>
    <name evidence="1" type="ORF">PFISCL1PPCAC_1970</name>
</gene>
<protein>
    <submittedName>
        <fullName evidence="1">Uncharacterized protein</fullName>
    </submittedName>
</protein>